<dbReference type="EMBL" id="JBHSGG010000035">
    <property type="protein sequence ID" value="MFC4729065.1"/>
    <property type="molecule type" value="Genomic_DNA"/>
</dbReference>
<evidence type="ECO:0000313" key="1">
    <source>
        <dbReference type="EMBL" id="MFC4729065.1"/>
    </source>
</evidence>
<comment type="caution">
    <text evidence="1">The sequence shown here is derived from an EMBL/GenBank/DDBJ whole genome shotgun (WGS) entry which is preliminary data.</text>
</comment>
<sequence length="71" mass="7652">MTAHDPFFSDIQDIAERKARLVEAARDLCETLRAGLAALAGKGEQGRTLAAQVDRLEELVRLIGEIDSGTA</sequence>
<keyword evidence="2" id="KW-1185">Reference proteome</keyword>
<accession>A0ABV9NPS9</accession>
<name>A0ABV9NPS9_9GAMM</name>
<evidence type="ECO:0000313" key="2">
    <source>
        <dbReference type="Proteomes" id="UP001595892"/>
    </source>
</evidence>
<protein>
    <submittedName>
        <fullName evidence="1">Uncharacterized protein</fullName>
    </submittedName>
</protein>
<organism evidence="1 2">
    <name type="scientific">Coralloluteibacterium thermophilum</name>
    <dbReference type="NCBI Taxonomy" id="2707049"/>
    <lineage>
        <taxon>Bacteria</taxon>
        <taxon>Pseudomonadati</taxon>
        <taxon>Pseudomonadota</taxon>
        <taxon>Gammaproteobacteria</taxon>
        <taxon>Lysobacterales</taxon>
        <taxon>Lysobacteraceae</taxon>
        <taxon>Coralloluteibacterium</taxon>
    </lineage>
</organism>
<reference evidence="2" key="1">
    <citation type="journal article" date="2019" name="Int. J. Syst. Evol. Microbiol.">
        <title>The Global Catalogue of Microorganisms (GCM) 10K type strain sequencing project: providing services to taxonomists for standard genome sequencing and annotation.</title>
        <authorList>
            <consortium name="The Broad Institute Genomics Platform"/>
            <consortium name="The Broad Institute Genome Sequencing Center for Infectious Disease"/>
            <person name="Wu L."/>
            <person name="Ma J."/>
        </authorList>
    </citation>
    <scope>NUCLEOTIDE SEQUENCE [LARGE SCALE GENOMIC DNA]</scope>
    <source>
        <strain evidence="2">CGMCC 1.13574</strain>
    </source>
</reference>
<dbReference type="Proteomes" id="UP001595892">
    <property type="component" value="Unassembled WGS sequence"/>
</dbReference>
<dbReference type="RefSeq" id="WP_377005135.1">
    <property type="nucleotide sequence ID" value="NZ_JBHSGG010000035.1"/>
</dbReference>
<proteinExistence type="predicted"/>
<gene>
    <name evidence="1" type="ORF">ACFO3Q_12895</name>
</gene>